<comment type="caution">
    <text evidence="3">The sequence shown here is derived from an EMBL/GenBank/DDBJ whole genome shotgun (WGS) entry which is preliminary data.</text>
</comment>
<name>A0A413SX29_9BACT</name>
<dbReference type="InterPro" id="IPR001279">
    <property type="entry name" value="Metallo-B-lactamas"/>
</dbReference>
<proteinExistence type="predicted"/>
<dbReference type="PANTHER" id="PTHR43546">
    <property type="entry name" value="UPF0173 METAL-DEPENDENT HYDROLASE MJ1163-RELATED"/>
    <property type="match status" value="1"/>
</dbReference>
<dbReference type="GO" id="GO:0016787">
    <property type="term" value="F:hydrolase activity"/>
    <property type="evidence" value="ECO:0007669"/>
    <property type="project" value="UniProtKB-KW"/>
</dbReference>
<dbReference type="InterPro" id="IPR036866">
    <property type="entry name" value="RibonucZ/Hydroxyglut_hydro"/>
</dbReference>
<dbReference type="AlphaFoldDB" id="A0A413SX29"/>
<dbReference type="Pfam" id="PF12706">
    <property type="entry name" value="Lactamase_B_2"/>
    <property type="match status" value="1"/>
</dbReference>
<dbReference type="Proteomes" id="UP000283855">
    <property type="component" value="Unassembled WGS sequence"/>
</dbReference>
<sequence length="258" mass="29113">MEKETSVRLVRNATLKIRYAGHTVLIDPFFADKGTIQSALGVNKSPRVHLTMPIDEITEGVDMVLQTHIHPDHYDATVKEHLPKDIPYYTQPQDKETVEQDGFTQVKPIEDMTVSGNMTIHRVSGHHGFGKIGEMMGAVSGYVLTAEDCPTIYIMGDCKWEKCIAETVERFKPDYIVVNSGGAIFPEFSKVDGSIIPDEDEVMRMLDELPTNVKLIAVHMDAIDHCQITREILRNEARHRKIDMNRLIIPEDGETVDL</sequence>
<dbReference type="InterPro" id="IPR050114">
    <property type="entry name" value="UPF0173_UPF0282_UlaG_hydrolase"/>
</dbReference>
<dbReference type="SUPFAM" id="SSF56281">
    <property type="entry name" value="Metallo-hydrolase/oxidoreductase"/>
    <property type="match status" value="1"/>
</dbReference>
<gene>
    <name evidence="3" type="ORF">DW921_11875</name>
</gene>
<reference evidence="3 4" key="1">
    <citation type="submission" date="2018-08" db="EMBL/GenBank/DDBJ databases">
        <title>A genome reference for cultivated species of the human gut microbiota.</title>
        <authorList>
            <person name="Zou Y."/>
            <person name="Xue W."/>
            <person name="Luo G."/>
        </authorList>
    </citation>
    <scope>NUCLEOTIDE SEQUENCE [LARGE SCALE GENOMIC DNA]</scope>
    <source>
        <strain evidence="3 4">AM42-38</strain>
    </source>
</reference>
<evidence type="ECO:0000313" key="4">
    <source>
        <dbReference type="Proteomes" id="UP000283855"/>
    </source>
</evidence>
<evidence type="ECO:0000256" key="1">
    <source>
        <dbReference type="ARBA" id="ARBA00022801"/>
    </source>
</evidence>
<protein>
    <submittedName>
        <fullName evidence="3">MBL fold metallo-hydrolase</fullName>
    </submittedName>
</protein>
<dbReference type="PANTHER" id="PTHR43546:SF9">
    <property type="entry name" value="L-ASCORBATE-6-PHOSPHATE LACTONASE ULAG-RELATED"/>
    <property type="match status" value="1"/>
</dbReference>
<accession>A0A413SX29</accession>
<dbReference type="EMBL" id="QSFT01000030">
    <property type="protein sequence ID" value="RHA73809.1"/>
    <property type="molecule type" value="Genomic_DNA"/>
</dbReference>
<keyword evidence="1 3" id="KW-0378">Hydrolase</keyword>
<dbReference type="RefSeq" id="WP_118400791.1">
    <property type="nucleotide sequence ID" value="NZ_CABJGD010000030.1"/>
</dbReference>
<dbReference type="Gene3D" id="3.60.15.10">
    <property type="entry name" value="Ribonuclease Z/Hydroxyacylglutathione hydrolase-like"/>
    <property type="match status" value="1"/>
</dbReference>
<evidence type="ECO:0000259" key="2">
    <source>
        <dbReference type="Pfam" id="PF12706"/>
    </source>
</evidence>
<feature type="domain" description="Metallo-beta-lactamase" evidence="2">
    <location>
        <begin position="22"/>
        <end position="220"/>
    </location>
</feature>
<organism evidence="3 4">
    <name type="scientific">Phocaeicola coprophilus</name>
    <dbReference type="NCBI Taxonomy" id="387090"/>
    <lineage>
        <taxon>Bacteria</taxon>
        <taxon>Pseudomonadati</taxon>
        <taxon>Bacteroidota</taxon>
        <taxon>Bacteroidia</taxon>
        <taxon>Bacteroidales</taxon>
        <taxon>Bacteroidaceae</taxon>
        <taxon>Phocaeicola</taxon>
    </lineage>
</organism>
<evidence type="ECO:0000313" key="3">
    <source>
        <dbReference type="EMBL" id="RHA73809.1"/>
    </source>
</evidence>